<dbReference type="GO" id="GO:0006779">
    <property type="term" value="P:porphyrin-containing compound biosynthetic process"/>
    <property type="evidence" value="ECO:0007669"/>
    <property type="project" value="InterPro"/>
</dbReference>
<proteinExistence type="inferred from homology"/>
<dbReference type="SFLD" id="SFLDS00029">
    <property type="entry name" value="Radical_SAM"/>
    <property type="match status" value="1"/>
</dbReference>
<dbReference type="PANTHER" id="PTHR13932:SF5">
    <property type="entry name" value="RADICAL S-ADENOSYL METHIONINE DOMAIN-CONTAINING PROTEIN 1, MITOCHONDRIAL"/>
    <property type="match status" value="1"/>
</dbReference>
<dbReference type="Pfam" id="PF04055">
    <property type="entry name" value="Radical_SAM"/>
    <property type="match status" value="1"/>
</dbReference>
<feature type="domain" description="Radical SAM core" evidence="3">
    <location>
        <begin position="9"/>
        <end position="245"/>
    </location>
</feature>
<dbReference type="SFLD" id="SFLDG01065">
    <property type="entry name" value="anaerobic_coproporphyrinogen-I"/>
    <property type="match status" value="1"/>
</dbReference>
<accession>A0A0M2UWJ5</accession>
<dbReference type="GO" id="GO:0051539">
    <property type="term" value="F:4 iron, 4 sulfur cluster binding"/>
    <property type="evidence" value="ECO:0007669"/>
    <property type="project" value="UniProtKB-UniRule"/>
</dbReference>
<organism evidence="4 5">
    <name type="scientific">Candidatus Brocadia fulgida</name>
    <dbReference type="NCBI Taxonomy" id="380242"/>
    <lineage>
        <taxon>Bacteria</taxon>
        <taxon>Pseudomonadati</taxon>
        <taxon>Planctomycetota</taxon>
        <taxon>Candidatus Brocadiia</taxon>
        <taxon>Candidatus Brocadiales</taxon>
        <taxon>Candidatus Brocadiaceae</taxon>
        <taxon>Candidatus Brocadia</taxon>
    </lineage>
</organism>
<dbReference type="SMART" id="SM00729">
    <property type="entry name" value="Elp3"/>
    <property type="match status" value="1"/>
</dbReference>
<dbReference type="PANTHER" id="PTHR13932">
    <property type="entry name" value="COPROPORPHYRINIGEN III OXIDASE"/>
    <property type="match status" value="1"/>
</dbReference>
<keyword evidence="2" id="KW-0408">Iron</keyword>
<sequence length="385" mass="44301">MYSFRMTEKIDIAPHALYIHVPFCARKCNYCDFHSMVSDTGMIDRYLHALEKELALLPGEYLFQTVYIGGGTPSVLKESQLEKLLSCIIRCIPASEIREYTVEVNPGTLTKNKVELLKGYRVNRISLGVQSFQNKQLELLGRIHSGDDARDAFALLRKNGFQNVNIDLIFGCPEQTPDDWERDLRTAVELNPEHLSAYSLTYEEGTPLAVDLKNAVVDKLEECVELEMYKMAIDYLTRNRYHHYEISNFARDGYECCHNRVYWENREYVGVGTGAHSFLHGMRTANEKDVLKYIQRIQENTSIKLFGECLPPDRLASETVIMSLRLRQGISNAVFYKRFGYALEDQFGDQINRLRAHGLVAFEDERLKLTEKGLFVADTVMTEFL</sequence>
<comment type="subcellular location">
    <subcellularLocation>
        <location evidence="2">Cytoplasm</location>
    </subcellularLocation>
</comment>
<name>A0A0M2UWJ5_9BACT</name>
<dbReference type="GO" id="GO:0005737">
    <property type="term" value="C:cytoplasm"/>
    <property type="evidence" value="ECO:0007669"/>
    <property type="project" value="UniProtKB-SubCell"/>
</dbReference>
<dbReference type="InterPro" id="IPR006638">
    <property type="entry name" value="Elp3/MiaA/NifB-like_rSAM"/>
</dbReference>
<evidence type="ECO:0000256" key="1">
    <source>
        <dbReference type="ARBA" id="ARBA00006100"/>
    </source>
</evidence>
<dbReference type="GO" id="GO:0046872">
    <property type="term" value="F:metal ion binding"/>
    <property type="evidence" value="ECO:0007669"/>
    <property type="project" value="UniProtKB-UniRule"/>
</dbReference>
<dbReference type="PROSITE" id="PS51918">
    <property type="entry name" value="RADICAL_SAM"/>
    <property type="match status" value="1"/>
</dbReference>
<dbReference type="InterPro" id="IPR010723">
    <property type="entry name" value="HemN_C"/>
</dbReference>
<dbReference type="Pfam" id="PF06969">
    <property type="entry name" value="HemN_C"/>
    <property type="match status" value="1"/>
</dbReference>
<keyword evidence="2" id="KW-0963">Cytoplasm</keyword>
<keyword evidence="2" id="KW-0479">Metal-binding</keyword>
<dbReference type="SFLD" id="SFLDF00288">
    <property type="entry name" value="HemN-like__clustered_with_nucl"/>
    <property type="match status" value="1"/>
</dbReference>
<keyword evidence="2" id="KW-0949">S-adenosyl-L-methionine</keyword>
<evidence type="ECO:0000256" key="2">
    <source>
        <dbReference type="RuleBase" id="RU364116"/>
    </source>
</evidence>
<keyword evidence="5" id="KW-1185">Reference proteome</keyword>
<dbReference type="SFLD" id="SFLDF00562">
    <property type="entry name" value="HemN-like__clustered_with_heat"/>
    <property type="match status" value="1"/>
</dbReference>
<dbReference type="PATRIC" id="fig|380242.3.peg.3014"/>
<protein>
    <recommendedName>
        <fullName evidence="2">Heme chaperone HemW</fullName>
    </recommendedName>
</protein>
<evidence type="ECO:0000313" key="4">
    <source>
        <dbReference type="EMBL" id="KKO18879.1"/>
    </source>
</evidence>
<reference evidence="4 5" key="1">
    <citation type="journal article" date="2013" name="BMC Microbiol.">
        <title>Identification of the type II cytochrome c maturation pathway in anammox bacteria by comparative genomics.</title>
        <authorList>
            <person name="Ferousi C."/>
            <person name="Speth D.R."/>
            <person name="Reimann J."/>
            <person name="Op den Camp H.J."/>
            <person name="Allen J.W."/>
            <person name="Keltjens J.T."/>
            <person name="Jetten M.S."/>
        </authorList>
    </citation>
    <scope>NUCLEOTIDE SEQUENCE [LARGE SCALE GENOMIC DNA]</scope>
    <source>
        <strain evidence="4">RU1</strain>
    </source>
</reference>
<dbReference type="InterPro" id="IPR058240">
    <property type="entry name" value="rSAM_sf"/>
</dbReference>
<keyword evidence="2" id="KW-0349">Heme</keyword>
<keyword evidence="2" id="KW-0411">Iron-sulfur</keyword>
<dbReference type="NCBIfam" id="TIGR00539">
    <property type="entry name" value="hemN_rel"/>
    <property type="match status" value="1"/>
</dbReference>
<gene>
    <name evidence="4" type="ORF">BROFUL_02425</name>
</gene>
<dbReference type="CDD" id="cd01335">
    <property type="entry name" value="Radical_SAM"/>
    <property type="match status" value="1"/>
</dbReference>
<comment type="caution">
    <text evidence="4">The sequence shown here is derived from an EMBL/GenBank/DDBJ whole genome shotgun (WGS) entry which is preliminary data.</text>
</comment>
<dbReference type="InterPro" id="IPR023404">
    <property type="entry name" value="rSAM_horseshoe"/>
</dbReference>
<dbReference type="GO" id="GO:0004109">
    <property type="term" value="F:coproporphyrinogen oxidase activity"/>
    <property type="evidence" value="ECO:0007669"/>
    <property type="project" value="InterPro"/>
</dbReference>
<keyword evidence="2" id="KW-0004">4Fe-4S</keyword>
<dbReference type="AlphaFoldDB" id="A0A0M2UWJ5"/>
<dbReference type="InterPro" id="IPR007197">
    <property type="entry name" value="rSAM"/>
</dbReference>
<dbReference type="Proteomes" id="UP000034954">
    <property type="component" value="Unassembled WGS sequence"/>
</dbReference>
<dbReference type="EMBL" id="LAQJ01000231">
    <property type="protein sequence ID" value="KKO18879.1"/>
    <property type="molecule type" value="Genomic_DNA"/>
</dbReference>
<dbReference type="SFLD" id="SFLDG01082">
    <property type="entry name" value="B12-binding_domain_containing"/>
    <property type="match status" value="1"/>
</dbReference>
<comment type="function">
    <text evidence="2">Probably acts as a heme chaperone, transferring heme to an unknown acceptor. Binds one molecule of heme per monomer, possibly covalently. Binds 1 [4Fe-4S] cluster. The cluster is coordinated with 3 cysteines and an exchangeable S-adenosyl-L-methionine.</text>
</comment>
<evidence type="ECO:0000313" key="5">
    <source>
        <dbReference type="Proteomes" id="UP000034954"/>
    </source>
</evidence>
<dbReference type="InterPro" id="IPR034505">
    <property type="entry name" value="Coproporphyrinogen-III_oxidase"/>
</dbReference>
<dbReference type="SUPFAM" id="SSF102114">
    <property type="entry name" value="Radical SAM enzymes"/>
    <property type="match status" value="1"/>
</dbReference>
<dbReference type="InterPro" id="IPR004559">
    <property type="entry name" value="HemW-like"/>
</dbReference>
<keyword evidence="2" id="KW-0143">Chaperone</keyword>
<comment type="similarity">
    <text evidence="1">Belongs to the anaerobic coproporphyrinogen-III oxidase family. HemW subfamily.</text>
</comment>
<dbReference type="Gene3D" id="3.80.30.20">
    <property type="entry name" value="tm_1862 like domain"/>
    <property type="match status" value="1"/>
</dbReference>
<evidence type="ECO:0000259" key="3">
    <source>
        <dbReference type="PROSITE" id="PS51918"/>
    </source>
</evidence>